<dbReference type="HAMAP" id="MF_00905">
    <property type="entry name" value="cAMP_phosphodiest_CpdA"/>
    <property type="match status" value="1"/>
</dbReference>
<dbReference type="InterPro" id="IPR029052">
    <property type="entry name" value="Metallo-depent_PP-like"/>
</dbReference>
<dbReference type="Gene3D" id="3.60.21.10">
    <property type="match status" value="1"/>
</dbReference>
<evidence type="ECO:0000256" key="1">
    <source>
        <dbReference type="ARBA" id="ARBA00022723"/>
    </source>
</evidence>
<dbReference type="NCBIfam" id="NF008359">
    <property type="entry name" value="PRK11148.1"/>
    <property type="match status" value="1"/>
</dbReference>
<dbReference type="EMBL" id="PXYH01000008">
    <property type="protein sequence ID" value="PSJ44201.1"/>
    <property type="molecule type" value="Genomic_DNA"/>
</dbReference>
<dbReference type="GO" id="GO:0004115">
    <property type="term" value="F:3',5'-cyclic-AMP phosphodiesterase activity"/>
    <property type="evidence" value="ECO:0007669"/>
    <property type="project" value="UniProtKB-UniRule"/>
</dbReference>
<keyword evidence="2 5" id="KW-0378">Hydrolase</keyword>
<evidence type="ECO:0000313" key="8">
    <source>
        <dbReference type="EMBL" id="PSJ44201.1"/>
    </source>
</evidence>
<dbReference type="GO" id="GO:0046872">
    <property type="term" value="F:metal ion binding"/>
    <property type="evidence" value="ECO:0007669"/>
    <property type="project" value="UniProtKB-UniRule"/>
</dbReference>
<keyword evidence="3 5" id="KW-0408">Iron</keyword>
<dbReference type="GO" id="GO:0000166">
    <property type="term" value="F:nucleotide binding"/>
    <property type="evidence" value="ECO:0007669"/>
    <property type="project" value="UniProtKB-UniRule"/>
</dbReference>
<feature type="binding site" evidence="5">
    <location>
        <position position="83"/>
    </location>
    <ligand>
        <name>Fe cation</name>
        <dbReference type="ChEBI" id="CHEBI:24875"/>
        <label>1</label>
    </ligand>
</feature>
<dbReference type="Pfam" id="PF00149">
    <property type="entry name" value="Metallophos"/>
    <property type="match status" value="1"/>
</dbReference>
<evidence type="ECO:0000256" key="5">
    <source>
        <dbReference type="HAMAP-Rule" id="MF_00905"/>
    </source>
</evidence>
<feature type="binding site" evidence="5">
    <location>
        <position position="113"/>
    </location>
    <ligand>
        <name>Fe cation</name>
        <dbReference type="ChEBI" id="CHEBI:24875"/>
        <label>2</label>
    </ligand>
</feature>
<dbReference type="PANTHER" id="PTHR42988:SF2">
    <property type="entry name" value="CYCLIC NUCLEOTIDE PHOSPHODIESTERASE CBUA0032-RELATED"/>
    <property type="match status" value="1"/>
</dbReference>
<dbReference type="EC" id="3.1.4.53" evidence="5"/>
<evidence type="ECO:0000256" key="4">
    <source>
        <dbReference type="ARBA" id="ARBA00025742"/>
    </source>
</evidence>
<feature type="binding site" evidence="5">
    <location>
        <position position="41"/>
    </location>
    <ligand>
        <name>Fe cation</name>
        <dbReference type="ChEBI" id="CHEBI:24875"/>
        <label>1</label>
    </ligand>
</feature>
<dbReference type="OrthoDB" id="9784378at2"/>
<keyword evidence="9" id="KW-1185">Reference proteome</keyword>
<comment type="function">
    <text evidence="5">Hydrolyzes cAMP to 5'-AMP. Plays an important regulatory role in modulating the intracellular concentration of cAMP, thereby influencing cAMP-dependent processes.</text>
</comment>
<dbReference type="SUPFAM" id="SSF56300">
    <property type="entry name" value="Metallo-dependent phosphatases"/>
    <property type="match status" value="1"/>
</dbReference>
<dbReference type="InterPro" id="IPR050884">
    <property type="entry name" value="CNP_phosphodiesterase-III"/>
</dbReference>
<feature type="binding site" evidence="5">
    <location>
        <position position="182"/>
    </location>
    <ligand>
        <name>Fe cation</name>
        <dbReference type="ChEBI" id="CHEBI:24875"/>
        <label>2</label>
    </ligand>
</feature>
<feature type="region of interest" description="Disordered" evidence="6">
    <location>
        <begin position="1"/>
        <end position="22"/>
    </location>
</feature>
<feature type="binding site" evidence="5">
    <location>
        <position position="43"/>
    </location>
    <ligand>
        <name>AMP</name>
        <dbReference type="ChEBI" id="CHEBI:456215"/>
    </ligand>
</feature>
<comment type="catalytic activity">
    <reaction evidence="5">
        <text>3',5'-cyclic AMP + H2O = AMP + H(+)</text>
        <dbReference type="Rhea" id="RHEA:25277"/>
        <dbReference type="ChEBI" id="CHEBI:15377"/>
        <dbReference type="ChEBI" id="CHEBI:15378"/>
        <dbReference type="ChEBI" id="CHEBI:58165"/>
        <dbReference type="ChEBI" id="CHEBI:456215"/>
        <dbReference type="EC" id="3.1.4.53"/>
    </reaction>
</comment>
<gene>
    <name evidence="5" type="primary">cpdA</name>
    <name evidence="8" type="ORF">C7I36_07380</name>
</gene>
<feature type="binding site" evidence="5">
    <location>
        <position position="223"/>
    </location>
    <ligand>
        <name>AMP</name>
        <dbReference type="ChEBI" id="CHEBI:456215"/>
    </ligand>
</feature>
<keyword evidence="1 5" id="KW-0479">Metal-binding</keyword>
<sequence>MLPTPRIQHGQTGLNKATTAPPVTLSARRPDGVVELMQITDTHLFSDPDGELLGIATWHSSRAVVDAMKEEQAGCDAILATGDLSQDHSPESYRHFARLMAELTPPVFWLPGNHDDAPVMQSELDAAGIGTAKHLLGEHWQVLLLDSQLHGKAHGSLGEAQLALLDQVLARYPRHHLLVAVHHQAVPVGCAWLDQHNLRNAGELQARLGRHPASRVVLCGHVHQGFDEVRDGIRYLASPSTCIQFKPLSDEFALDHTAPGWRALSLYPDGRLSTRVWRLPPDSFVPDFSARGY</sequence>
<dbReference type="AlphaFoldDB" id="A0A2P7R1W0"/>
<feature type="binding site" evidence="5">
    <location>
        <position position="43"/>
    </location>
    <ligand>
        <name>Fe cation</name>
        <dbReference type="ChEBI" id="CHEBI:24875"/>
        <label>1</label>
    </ligand>
</feature>
<comment type="caution">
    <text evidence="8">The sequence shown here is derived from an EMBL/GenBank/DDBJ whole genome shotgun (WGS) entry which is preliminary data.</text>
</comment>
<organism evidence="8 9">
    <name type="scientific">Zobellella taiwanensis</name>
    <dbReference type="NCBI Taxonomy" id="347535"/>
    <lineage>
        <taxon>Bacteria</taxon>
        <taxon>Pseudomonadati</taxon>
        <taxon>Pseudomonadota</taxon>
        <taxon>Gammaproteobacteria</taxon>
        <taxon>Aeromonadales</taxon>
        <taxon>Aeromonadaceae</taxon>
        <taxon>Zobellella</taxon>
    </lineage>
</organism>
<dbReference type="InterPro" id="IPR004843">
    <property type="entry name" value="Calcineurin-like_PHP"/>
</dbReference>
<feature type="binding site" evidence="5">
    <location>
        <begin position="113"/>
        <end position="114"/>
    </location>
    <ligand>
        <name>AMP</name>
        <dbReference type="ChEBI" id="CHEBI:456215"/>
    </ligand>
</feature>
<keyword evidence="5" id="KW-0547">Nucleotide-binding</keyword>
<evidence type="ECO:0000313" key="9">
    <source>
        <dbReference type="Proteomes" id="UP000242181"/>
    </source>
</evidence>
<evidence type="ECO:0000259" key="7">
    <source>
        <dbReference type="Pfam" id="PF00149"/>
    </source>
</evidence>
<feature type="binding site" evidence="5">
    <location>
        <position position="83"/>
    </location>
    <ligand>
        <name>Fe cation</name>
        <dbReference type="ChEBI" id="CHEBI:24875"/>
        <label>2</label>
    </ligand>
</feature>
<feature type="binding site" evidence="5">
    <location>
        <position position="83"/>
    </location>
    <ligand>
        <name>AMP</name>
        <dbReference type="ChEBI" id="CHEBI:456215"/>
    </ligand>
</feature>
<dbReference type="InterPro" id="IPR046379">
    <property type="entry name" value="cAMP_phosphodiest_CpdA"/>
</dbReference>
<dbReference type="Proteomes" id="UP000242181">
    <property type="component" value="Unassembled WGS sequence"/>
</dbReference>
<evidence type="ECO:0000256" key="6">
    <source>
        <dbReference type="SAM" id="MobiDB-lite"/>
    </source>
</evidence>
<accession>A0A2P7R1W0</accession>
<feature type="binding site" evidence="5">
    <location>
        <position position="221"/>
    </location>
    <ligand>
        <name>Fe cation</name>
        <dbReference type="ChEBI" id="CHEBI:24875"/>
        <label>2</label>
    </ligand>
</feature>
<feature type="binding site" evidence="5">
    <location>
        <position position="223"/>
    </location>
    <ligand>
        <name>Fe cation</name>
        <dbReference type="ChEBI" id="CHEBI:24875"/>
        <label>1</label>
    </ligand>
</feature>
<feature type="domain" description="Calcineurin-like phosphoesterase" evidence="7">
    <location>
        <begin position="37"/>
        <end position="224"/>
    </location>
</feature>
<protein>
    <recommendedName>
        <fullName evidence="5">3',5'-cyclic adenosine monophosphate phosphodiesterase CpdA</fullName>
        <shortName evidence="5">3',5'-cyclic AMP phosphodiesterase</shortName>
        <shortName evidence="5">cAMP phosphodiesterase</shortName>
        <ecNumber evidence="5">3.1.4.53</ecNumber>
    </recommendedName>
</protein>
<evidence type="ECO:0000256" key="2">
    <source>
        <dbReference type="ARBA" id="ARBA00022801"/>
    </source>
</evidence>
<proteinExistence type="inferred from homology"/>
<reference evidence="8 9" key="1">
    <citation type="submission" date="2018-03" db="EMBL/GenBank/DDBJ databases">
        <title>The draft genome of Zobellella taiwanensis JCM 13381.</title>
        <authorList>
            <person name="Liu L."/>
            <person name="Li L."/>
            <person name="Wang T."/>
            <person name="Zhang X."/>
            <person name="Liang L."/>
        </authorList>
    </citation>
    <scope>NUCLEOTIDE SEQUENCE [LARGE SCALE GENOMIC DNA]</scope>
    <source>
        <strain evidence="8 9">JCM 13381</strain>
    </source>
</reference>
<comment type="cofactor">
    <cofactor evidence="5">
        <name>Fe(2+)</name>
        <dbReference type="ChEBI" id="CHEBI:29033"/>
    </cofactor>
    <text evidence="5">Binds 2 Fe(2+) ions per subunit.</text>
</comment>
<dbReference type="PANTHER" id="PTHR42988">
    <property type="entry name" value="PHOSPHOHYDROLASE"/>
    <property type="match status" value="1"/>
</dbReference>
<name>A0A2P7R1W0_9GAMM</name>
<evidence type="ECO:0000256" key="3">
    <source>
        <dbReference type="ARBA" id="ARBA00023004"/>
    </source>
</evidence>
<feature type="compositionally biased region" description="Polar residues" evidence="6">
    <location>
        <begin position="9"/>
        <end position="18"/>
    </location>
</feature>
<dbReference type="InterPro" id="IPR026575">
    <property type="entry name" value="GpdQ/CpdA-like"/>
</dbReference>
<keyword evidence="5" id="KW-0114">cAMP</keyword>
<dbReference type="CDD" id="cd07402">
    <property type="entry name" value="MPP_GpdQ"/>
    <property type="match status" value="1"/>
</dbReference>
<comment type="similarity">
    <text evidence="4 5">Belongs to the cyclic nucleotide phosphodiesterase class-III family.</text>
</comment>